<sequence>MRLFGRKEQQHPLAETPVWIVPLHVRAGLEQLPPPLIGAYVQVFCRADDPTTAAWAAIQAVEAMGYSVSENPKTVNQMPAADYDSFVSSQWPDQRAELPSQAEFYDRMAEYRSVFGPFGGYDTPASNGS</sequence>
<dbReference type="KEGG" id="ssua:FPZ54_15485"/>
<dbReference type="EMBL" id="CP042239">
    <property type="protein sequence ID" value="QDX27268.1"/>
    <property type="molecule type" value="Genomic_DNA"/>
</dbReference>
<dbReference type="AlphaFoldDB" id="A0A518RII4"/>
<dbReference type="Proteomes" id="UP000318055">
    <property type="component" value="Chromosome"/>
</dbReference>
<name>A0A518RII4_9SPHN</name>
<dbReference type="RefSeq" id="WP_145848675.1">
    <property type="nucleotide sequence ID" value="NZ_CP042239.1"/>
</dbReference>
<evidence type="ECO:0000313" key="1">
    <source>
        <dbReference type="EMBL" id="QDX27268.1"/>
    </source>
</evidence>
<gene>
    <name evidence="1" type="ORF">FPZ54_15485</name>
</gene>
<protein>
    <submittedName>
        <fullName evidence="1">Uncharacterized protein</fullName>
    </submittedName>
</protein>
<reference evidence="1 2" key="1">
    <citation type="submission" date="2019-07" db="EMBL/GenBank/DDBJ databases">
        <title>Sphingomonas alkalisoli sp. nov., isolated from rhizosphere soil of Suaedae salsa.</title>
        <authorList>
            <person name="Zhang H."/>
            <person name="Xu L."/>
            <person name="Zhang J.-X."/>
            <person name="Sun J.-Q."/>
        </authorList>
    </citation>
    <scope>NUCLEOTIDE SEQUENCE [LARGE SCALE GENOMIC DNA]</scope>
    <source>
        <strain evidence="1 2">XS-10</strain>
    </source>
</reference>
<evidence type="ECO:0000313" key="2">
    <source>
        <dbReference type="Proteomes" id="UP000318055"/>
    </source>
</evidence>
<accession>A0A518RII4</accession>
<organism evidence="1 2">
    <name type="scientific">Sphingomonas suaedae</name>
    <dbReference type="NCBI Taxonomy" id="2599297"/>
    <lineage>
        <taxon>Bacteria</taxon>
        <taxon>Pseudomonadati</taxon>
        <taxon>Pseudomonadota</taxon>
        <taxon>Alphaproteobacteria</taxon>
        <taxon>Sphingomonadales</taxon>
        <taxon>Sphingomonadaceae</taxon>
        <taxon>Sphingomonas</taxon>
    </lineage>
</organism>
<dbReference type="OrthoDB" id="9154109at2"/>
<proteinExistence type="predicted"/>
<keyword evidence="2" id="KW-1185">Reference proteome</keyword>